<dbReference type="Gene3D" id="3.40.50.1820">
    <property type="entry name" value="alpha/beta hydrolase"/>
    <property type="match status" value="1"/>
</dbReference>
<evidence type="ECO:0000313" key="3">
    <source>
        <dbReference type="Proteomes" id="UP000595362"/>
    </source>
</evidence>
<evidence type="ECO:0008006" key="4">
    <source>
        <dbReference type="Google" id="ProtNLM"/>
    </source>
</evidence>
<evidence type="ECO:0000256" key="1">
    <source>
        <dbReference type="SAM" id="SignalP"/>
    </source>
</evidence>
<sequence length="295" mass="32485">MTRTHKISTLTALLVATAALSACYMPTLDMKKQTLTRLAVPAGMMERQIPAKPYLITAFERVSRKGDVATVYIEGGQLVWDDFIKEREAATPLNPMALHMSTRDLSSNVVWLARPCQYTTKLDGSPCTREEFTSGRFSLNNLRAMNLALDNVQRKYALKGFHLVGVGDGGGVAVHLAAARKDVLSLRTVAGVVDTDVFAQVYMPEEHEVFVDKTSNNPAIHAAHLASMPQHHFLGEWDDMVGPEMAQNFRHAAGNSHCVRVSEVKSVTNDKGWVNRWPDLLKSPVDCKAGLPATE</sequence>
<feature type="chain" id="PRO_5032738445" description="Alpha/beta hydrolase" evidence="1">
    <location>
        <begin position="22"/>
        <end position="295"/>
    </location>
</feature>
<accession>A0A7T5R3S0</accession>
<evidence type="ECO:0000313" key="2">
    <source>
        <dbReference type="EMBL" id="QQG36997.1"/>
    </source>
</evidence>
<dbReference type="PROSITE" id="PS51257">
    <property type="entry name" value="PROKAR_LIPOPROTEIN"/>
    <property type="match status" value="1"/>
</dbReference>
<dbReference type="SUPFAM" id="SSF53474">
    <property type="entry name" value="alpha/beta-Hydrolases"/>
    <property type="match status" value="1"/>
</dbReference>
<protein>
    <recommendedName>
        <fullName evidence="4">Alpha/beta hydrolase</fullName>
    </recommendedName>
</protein>
<dbReference type="InterPro" id="IPR029058">
    <property type="entry name" value="AB_hydrolase_fold"/>
</dbReference>
<keyword evidence="1" id="KW-0732">Signal</keyword>
<name>A0A7T5R3S0_9BACT</name>
<gene>
    <name evidence="2" type="ORF">HYS17_04315</name>
</gene>
<proteinExistence type="predicted"/>
<reference evidence="2 3" key="1">
    <citation type="submission" date="2020-07" db="EMBL/GenBank/DDBJ databases">
        <title>Huge and variable diversity of episymbiotic CPR bacteria and DPANN archaea in groundwater ecosystems.</title>
        <authorList>
            <person name="He C.Y."/>
            <person name="Keren R."/>
            <person name="Whittaker M."/>
            <person name="Farag I.F."/>
            <person name="Doudna J."/>
            <person name="Cate J.H.D."/>
            <person name="Banfield J.F."/>
        </authorList>
    </citation>
    <scope>NUCLEOTIDE SEQUENCE [LARGE SCALE GENOMIC DNA]</scope>
    <source>
        <strain evidence="2">NC_groundwater_70_Ag_B-0.1um_54_66</strain>
    </source>
</reference>
<dbReference type="Proteomes" id="UP000595362">
    <property type="component" value="Chromosome"/>
</dbReference>
<feature type="signal peptide" evidence="1">
    <location>
        <begin position="1"/>
        <end position="21"/>
    </location>
</feature>
<dbReference type="AlphaFoldDB" id="A0A7T5R3S0"/>
<organism evidence="2 3">
    <name type="scientific">Micavibrio aeruginosavorus</name>
    <dbReference type="NCBI Taxonomy" id="349221"/>
    <lineage>
        <taxon>Bacteria</taxon>
        <taxon>Pseudomonadati</taxon>
        <taxon>Bdellovibrionota</taxon>
        <taxon>Bdellovibrionia</taxon>
        <taxon>Bdellovibrionales</taxon>
        <taxon>Pseudobdellovibrionaceae</taxon>
        <taxon>Micavibrio</taxon>
    </lineage>
</organism>
<dbReference type="EMBL" id="CP066681">
    <property type="protein sequence ID" value="QQG36997.1"/>
    <property type="molecule type" value="Genomic_DNA"/>
</dbReference>